<gene>
    <name evidence="7" type="ORF">APS56_15710</name>
</gene>
<evidence type="ECO:0000256" key="1">
    <source>
        <dbReference type="ARBA" id="ARBA00010641"/>
    </source>
</evidence>
<dbReference type="RefSeq" id="WP_054730582.1">
    <property type="nucleotide sequence ID" value="NZ_CP012898.1"/>
</dbReference>
<sequence length="181" mass="20841">MDSLEKIFKTTYKDLCVIALFYLKDIKEAEDVVQDVFVKIIENKNIDEIKNLKGYLSTAVRNASLTRISQNNKMQAIDENTMVYVESISAEDNELSLRKKRKLYSQIDLLPEQCKKVFILCVVDGLKYQETANQLGLSINTVKTQMKKAFKMLRASLKEIYFLILIAANEVFIKKNKNTSP</sequence>
<dbReference type="AlphaFoldDB" id="A0A0P0CPW4"/>
<organism evidence="7 8">
    <name type="scientific">Pseudalgibacter alginicilyticus</name>
    <dbReference type="NCBI Taxonomy" id="1736674"/>
    <lineage>
        <taxon>Bacteria</taxon>
        <taxon>Pseudomonadati</taxon>
        <taxon>Bacteroidota</taxon>
        <taxon>Flavobacteriia</taxon>
        <taxon>Flavobacteriales</taxon>
        <taxon>Flavobacteriaceae</taxon>
        <taxon>Pseudalgibacter</taxon>
    </lineage>
</organism>
<dbReference type="GO" id="GO:0006352">
    <property type="term" value="P:DNA-templated transcription initiation"/>
    <property type="evidence" value="ECO:0007669"/>
    <property type="project" value="InterPro"/>
</dbReference>
<dbReference type="InterPro" id="IPR014284">
    <property type="entry name" value="RNA_pol_sigma-70_dom"/>
</dbReference>
<dbReference type="Pfam" id="PF04542">
    <property type="entry name" value="Sigma70_r2"/>
    <property type="match status" value="1"/>
</dbReference>
<keyword evidence="8" id="KW-1185">Reference proteome</keyword>
<accession>A0A0P0CPW4</accession>
<keyword evidence="3" id="KW-0731">Sigma factor</keyword>
<dbReference type="GO" id="GO:0003677">
    <property type="term" value="F:DNA binding"/>
    <property type="evidence" value="ECO:0007669"/>
    <property type="project" value="InterPro"/>
</dbReference>
<dbReference type="Proteomes" id="UP000057981">
    <property type="component" value="Chromosome"/>
</dbReference>
<evidence type="ECO:0000313" key="8">
    <source>
        <dbReference type="Proteomes" id="UP000057981"/>
    </source>
</evidence>
<dbReference type="OrthoDB" id="9772248at2"/>
<evidence type="ECO:0000256" key="2">
    <source>
        <dbReference type="ARBA" id="ARBA00023015"/>
    </source>
</evidence>
<dbReference type="InterPro" id="IPR036388">
    <property type="entry name" value="WH-like_DNA-bd_sf"/>
</dbReference>
<proteinExistence type="inferred from homology"/>
<dbReference type="GO" id="GO:0016987">
    <property type="term" value="F:sigma factor activity"/>
    <property type="evidence" value="ECO:0007669"/>
    <property type="project" value="UniProtKB-KW"/>
</dbReference>
<feature type="domain" description="RNA polymerase sigma-70 region 2" evidence="5">
    <location>
        <begin position="8"/>
        <end position="72"/>
    </location>
</feature>
<reference evidence="7 8" key="1">
    <citation type="submission" date="2015-10" db="EMBL/GenBank/DDBJ databases">
        <authorList>
            <person name="Gilbert D.G."/>
        </authorList>
    </citation>
    <scope>NUCLEOTIDE SEQUENCE [LARGE SCALE GENOMIC DNA]</scope>
    <source>
        <strain evidence="8">HZ-22</strain>
    </source>
</reference>
<dbReference type="Gene3D" id="1.10.1740.10">
    <property type="match status" value="1"/>
</dbReference>
<dbReference type="KEGG" id="ahz:APS56_15710"/>
<protein>
    <recommendedName>
        <fullName evidence="9">RNA polymerase subunit sigma-24</fullName>
    </recommendedName>
</protein>
<evidence type="ECO:0000259" key="6">
    <source>
        <dbReference type="Pfam" id="PF08281"/>
    </source>
</evidence>
<dbReference type="PANTHER" id="PTHR43133">
    <property type="entry name" value="RNA POLYMERASE ECF-TYPE SIGMA FACTO"/>
    <property type="match status" value="1"/>
</dbReference>
<keyword evidence="4" id="KW-0804">Transcription</keyword>
<dbReference type="InterPro" id="IPR013324">
    <property type="entry name" value="RNA_pol_sigma_r3/r4-like"/>
</dbReference>
<evidence type="ECO:0000313" key="7">
    <source>
        <dbReference type="EMBL" id="ALJ06491.1"/>
    </source>
</evidence>
<evidence type="ECO:0008006" key="9">
    <source>
        <dbReference type="Google" id="ProtNLM"/>
    </source>
</evidence>
<dbReference type="PANTHER" id="PTHR43133:SF46">
    <property type="entry name" value="RNA POLYMERASE SIGMA-70 FACTOR ECF SUBFAMILY"/>
    <property type="match status" value="1"/>
</dbReference>
<keyword evidence="2" id="KW-0805">Transcription regulation</keyword>
<dbReference type="SUPFAM" id="SSF88946">
    <property type="entry name" value="Sigma2 domain of RNA polymerase sigma factors"/>
    <property type="match status" value="1"/>
</dbReference>
<dbReference type="NCBIfam" id="TIGR02985">
    <property type="entry name" value="Sig70_bacteroi1"/>
    <property type="match status" value="1"/>
</dbReference>
<name>A0A0P0CPW4_9FLAO</name>
<dbReference type="NCBIfam" id="TIGR02937">
    <property type="entry name" value="sigma70-ECF"/>
    <property type="match status" value="1"/>
</dbReference>
<dbReference type="Gene3D" id="1.10.10.10">
    <property type="entry name" value="Winged helix-like DNA-binding domain superfamily/Winged helix DNA-binding domain"/>
    <property type="match status" value="1"/>
</dbReference>
<dbReference type="EMBL" id="CP012898">
    <property type="protein sequence ID" value="ALJ06491.1"/>
    <property type="molecule type" value="Genomic_DNA"/>
</dbReference>
<dbReference type="CDD" id="cd06171">
    <property type="entry name" value="Sigma70_r4"/>
    <property type="match status" value="1"/>
</dbReference>
<dbReference type="InterPro" id="IPR014327">
    <property type="entry name" value="RNA_pol_sigma70_bacteroid"/>
</dbReference>
<dbReference type="SUPFAM" id="SSF88659">
    <property type="entry name" value="Sigma3 and sigma4 domains of RNA polymerase sigma factors"/>
    <property type="match status" value="1"/>
</dbReference>
<evidence type="ECO:0000256" key="3">
    <source>
        <dbReference type="ARBA" id="ARBA00023082"/>
    </source>
</evidence>
<evidence type="ECO:0000256" key="4">
    <source>
        <dbReference type="ARBA" id="ARBA00023163"/>
    </source>
</evidence>
<dbReference type="InterPro" id="IPR013325">
    <property type="entry name" value="RNA_pol_sigma_r2"/>
</dbReference>
<comment type="similarity">
    <text evidence="1">Belongs to the sigma-70 factor family. ECF subfamily.</text>
</comment>
<dbReference type="InterPro" id="IPR013249">
    <property type="entry name" value="RNA_pol_sigma70_r4_t2"/>
</dbReference>
<dbReference type="STRING" id="1736674.APS56_15710"/>
<dbReference type="InterPro" id="IPR039425">
    <property type="entry name" value="RNA_pol_sigma-70-like"/>
</dbReference>
<feature type="domain" description="RNA polymerase sigma factor 70 region 4 type 2" evidence="6">
    <location>
        <begin position="101"/>
        <end position="153"/>
    </location>
</feature>
<dbReference type="InterPro" id="IPR007627">
    <property type="entry name" value="RNA_pol_sigma70_r2"/>
</dbReference>
<dbReference type="Pfam" id="PF08281">
    <property type="entry name" value="Sigma70_r4_2"/>
    <property type="match status" value="1"/>
</dbReference>
<evidence type="ECO:0000259" key="5">
    <source>
        <dbReference type="Pfam" id="PF04542"/>
    </source>
</evidence>